<accession>A0A5N7BFP5</accession>
<name>A0A5N7BFP5_9EURO</name>
<keyword evidence="1" id="KW-0812">Transmembrane</keyword>
<evidence type="ECO:0000256" key="1">
    <source>
        <dbReference type="SAM" id="Phobius"/>
    </source>
</evidence>
<dbReference type="Proteomes" id="UP000326198">
    <property type="component" value="Unassembled WGS sequence"/>
</dbReference>
<dbReference type="AlphaFoldDB" id="A0A5N7BFP5"/>
<reference evidence="2 3" key="1">
    <citation type="submission" date="2019-04" db="EMBL/GenBank/DDBJ databases">
        <title>Friends and foes A comparative genomics studyof 23 Aspergillus species from section Flavi.</title>
        <authorList>
            <consortium name="DOE Joint Genome Institute"/>
            <person name="Kjaerbolling I."/>
            <person name="Vesth T."/>
            <person name="Frisvad J.C."/>
            <person name="Nybo J.L."/>
            <person name="Theobald S."/>
            <person name="Kildgaard S."/>
            <person name="Isbrandt T."/>
            <person name="Kuo A."/>
            <person name="Sato A."/>
            <person name="Lyhne E.K."/>
            <person name="Kogle M.E."/>
            <person name="Wiebenga A."/>
            <person name="Kun R.S."/>
            <person name="Lubbers R.J."/>
            <person name="Makela M.R."/>
            <person name="Barry K."/>
            <person name="Chovatia M."/>
            <person name="Clum A."/>
            <person name="Daum C."/>
            <person name="Haridas S."/>
            <person name="He G."/>
            <person name="LaButti K."/>
            <person name="Lipzen A."/>
            <person name="Mondo S."/>
            <person name="Riley R."/>
            <person name="Salamov A."/>
            <person name="Simmons B.A."/>
            <person name="Magnuson J.K."/>
            <person name="Henrissat B."/>
            <person name="Mortensen U.H."/>
            <person name="Larsen T.O."/>
            <person name="Devries R.P."/>
            <person name="Grigoriev I.V."/>
            <person name="Machida M."/>
            <person name="Baker S.E."/>
            <person name="Andersen M.R."/>
        </authorList>
    </citation>
    <scope>NUCLEOTIDE SEQUENCE [LARGE SCALE GENOMIC DNA]</scope>
    <source>
        <strain evidence="2 3">IBT 29228</strain>
    </source>
</reference>
<proteinExistence type="predicted"/>
<protein>
    <submittedName>
        <fullName evidence="2">Uncharacterized protein</fullName>
    </submittedName>
</protein>
<organism evidence="2 3">
    <name type="scientific">Aspergillus bertholletiae</name>
    <dbReference type="NCBI Taxonomy" id="1226010"/>
    <lineage>
        <taxon>Eukaryota</taxon>
        <taxon>Fungi</taxon>
        <taxon>Dikarya</taxon>
        <taxon>Ascomycota</taxon>
        <taxon>Pezizomycotina</taxon>
        <taxon>Eurotiomycetes</taxon>
        <taxon>Eurotiomycetidae</taxon>
        <taxon>Eurotiales</taxon>
        <taxon>Aspergillaceae</taxon>
        <taxon>Aspergillus</taxon>
        <taxon>Aspergillus subgen. Circumdati</taxon>
    </lineage>
</organism>
<keyword evidence="1" id="KW-0472">Membrane</keyword>
<evidence type="ECO:0000313" key="2">
    <source>
        <dbReference type="EMBL" id="KAE8380603.1"/>
    </source>
</evidence>
<evidence type="ECO:0000313" key="3">
    <source>
        <dbReference type="Proteomes" id="UP000326198"/>
    </source>
</evidence>
<keyword evidence="1" id="KW-1133">Transmembrane helix</keyword>
<gene>
    <name evidence="2" type="ORF">BDV26DRAFT_127108</name>
</gene>
<keyword evidence="3" id="KW-1185">Reference proteome</keyword>
<dbReference type="EMBL" id="ML736179">
    <property type="protein sequence ID" value="KAE8380603.1"/>
    <property type="molecule type" value="Genomic_DNA"/>
</dbReference>
<feature type="transmembrane region" description="Helical" evidence="1">
    <location>
        <begin position="36"/>
        <end position="57"/>
    </location>
</feature>
<feature type="transmembrane region" description="Helical" evidence="1">
    <location>
        <begin position="12"/>
        <end position="30"/>
    </location>
</feature>
<sequence length="69" mass="7974">MTGWDLCDHSFLYLCFLCFFYLLFSFGSTASASLSWSWPFCIFAHVTALVVFLRAYIPDFYSSLIALFC</sequence>